<keyword evidence="1" id="KW-0732">Signal</keyword>
<sequence>MLSRSLAALALLSLAGCFPISAPFHLYPISAAPPQPPVLCRFKIHFGWQSATITATLPGGDLYSGSFALHTAIPDRELAPYWDQVFGSGYFNAKVLGSPRHFRTVLKNDQGAELVLEMHQIPGDNHGGMEGVAIDSHKGIYKAGY</sequence>
<feature type="signal peptide" evidence="1">
    <location>
        <begin position="1"/>
        <end position="22"/>
    </location>
</feature>
<gene>
    <name evidence="2" type="ORF">GETHPA_09340</name>
</gene>
<dbReference type="EMBL" id="BSDD01000002">
    <property type="protein sequence ID" value="GLH69401.1"/>
    <property type="molecule type" value="Genomic_DNA"/>
</dbReference>
<comment type="caution">
    <text evidence="2">The sequence shown here is derived from an EMBL/GenBank/DDBJ whole genome shotgun (WGS) entry which is preliminary data.</text>
</comment>
<dbReference type="Proteomes" id="UP001165089">
    <property type="component" value="Unassembled WGS sequence"/>
</dbReference>
<dbReference type="PROSITE" id="PS51257">
    <property type="entry name" value="PROKAR_LIPOPROTEIN"/>
    <property type="match status" value="1"/>
</dbReference>
<accession>A0ABQ5Q511</accession>
<evidence type="ECO:0008006" key="4">
    <source>
        <dbReference type="Google" id="ProtNLM"/>
    </source>
</evidence>
<feature type="chain" id="PRO_5045440302" description="Lipoprotein" evidence="1">
    <location>
        <begin position="23"/>
        <end position="145"/>
    </location>
</feature>
<keyword evidence="3" id="KW-1185">Reference proteome</keyword>
<evidence type="ECO:0000313" key="3">
    <source>
        <dbReference type="Proteomes" id="UP001165089"/>
    </source>
</evidence>
<protein>
    <recommendedName>
        <fullName evidence="4">Lipoprotein</fullName>
    </recommendedName>
</protein>
<evidence type="ECO:0000313" key="2">
    <source>
        <dbReference type="EMBL" id="GLH69401.1"/>
    </source>
</evidence>
<organism evidence="2 3">
    <name type="scientific">Geothrix rubra</name>
    <dbReference type="NCBI Taxonomy" id="2927977"/>
    <lineage>
        <taxon>Bacteria</taxon>
        <taxon>Pseudomonadati</taxon>
        <taxon>Acidobacteriota</taxon>
        <taxon>Holophagae</taxon>
        <taxon>Holophagales</taxon>
        <taxon>Holophagaceae</taxon>
        <taxon>Geothrix</taxon>
    </lineage>
</organism>
<dbReference type="RefSeq" id="WP_285723420.1">
    <property type="nucleotide sequence ID" value="NZ_BSDD01000002.1"/>
</dbReference>
<proteinExistence type="predicted"/>
<name>A0ABQ5Q511_9BACT</name>
<evidence type="ECO:0000256" key="1">
    <source>
        <dbReference type="SAM" id="SignalP"/>
    </source>
</evidence>
<reference evidence="2 3" key="1">
    <citation type="journal article" date="2023" name="Antonie Van Leeuwenhoek">
        <title>Mesoterricola silvestris gen. nov., sp. nov., Mesoterricola sediminis sp. nov., Geothrix oryzae sp. nov., Geothrix edaphica sp. nov., Geothrix rubra sp. nov., and Geothrix limicola sp. nov., six novel members of Acidobacteriota isolated from soils.</title>
        <authorList>
            <person name="Itoh H."/>
            <person name="Sugisawa Y."/>
            <person name="Mise K."/>
            <person name="Xu Z."/>
            <person name="Kuniyasu M."/>
            <person name="Ushijima N."/>
            <person name="Kawano K."/>
            <person name="Kobayashi E."/>
            <person name="Shiratori Y."/>
            <person name="Masuda Y."/>
            <person name="Senoo K."/>
        </authorList>
    </citation>
    <scope>NUCLEOTIDE SEQUENCE [LARGE SCALE GENOMIC DNA]</scope>
    <source>
        <strain evidence="2 3">Red803</strain>
    </source>
</reference>